<feature type="region of interest" description="Disordered" evidence="1">
    <location>
        <begin position="51"/>
        <end position="71"/>
    </location>
</feature>
<accession>A0A812U8I9</accession>
<comment type="caution">
    <text evidence="2">The sequence shown here is derived from an EMBL/GenBank/DDBJ whole genome shotgun (WGS) entry which is preliminary data.</text>
</comment>
<organism evidence="2 3">
    <name type="scientific">Symbiodinium natans</name>
    <dbReference type="NCBI Taxonomy" id="878477"/>
    <lineage>
        <taxon>Eukaryota</taxon>
        <taxon>Sar</taxon>
        <taxon>Alveolata</taxon>
        <taxon>Dinophyceae</taxon>
        <taxon>Suessiales</taxon>
        <taxon>Symbiodiniaceae</taxon>
        <taxon>Symbiodinium</taxon>
    </lineage>
</organism>
<name>A0A812U8I9_9DINO</name>
<keyword evidence="3" id="KW-1185">Reference proteome</keyword>
<feature type="non-terminal residue" evidence="2">
    <location>
        <position position="1"/>
    </location>
</feature>
<sequence length="120" mass="13769">VPWSSGQPPVAGCAWQPRLGRMELPLRVGPDDLIHLGWPRLYQPLVPASSLLQAPGDLPQGPHSRSRGRRGLCRRLLLPGHQHVRRFRSRDRSGTQHLRHQSQQRAQRLRGDWPRQPVRL</sequence>
<dbReference type="EMBL" id="CAJNDS010002651">
    <property type="protein sequence ID" value="CAE7556721.1"/>
    <property type="molecule type" value="Genomic_DNA"/>
</dbReference>
<evidence type="ECO:0000313" key="3">
    <source>
        <dbReference type="Proteomes" id="UP000604046"/>
    </source>
</evidence>
<evidence type="ECO:0000313" key="2">
    <source>
        <dbReference type="EMBL" id="CAE7556721.1"/>
    </source>
</evidence>
<protein>
    <submittedName>
        <fullName evidence="2">Uncharacterized protein</fullName>
    </submittedName>
</protein>
<gene>
    <name evidence="2" type="ORF">SNAT2548_LOCUS31310</name>
</gene>
<feature type="non-terminal residue" evidence="2">
    <location>
        <position position="120"/>
    </location>
</feature>
<dbReference type="AlphaFoldDB" id="A0A812U8I9"/>
<evidence type="ECO:0000256" key="1">
    <source>
        <dbReference type="SAM" id="MobiDB-lite"/>
    </source>
</evidence>
<dbReference type="Proteomes" id="UP000604046">
    <property type="component" value="Unassembled WGS sequence"/>
</dbReference>
<reference evidence="2" key="1">
    <citation type="submission" date="2021-02" db="EMBL/GenBank/DDBJ databases">
        <authorList>
            <person name="Dougan E. K."/>
            <person name="Rhodes N."/>
            <person name="Thang M."/>
            <person name="Chan C."/>
        </authorList>
    </citation>
    <scope>NUCLEOTIDE SEQUENCE</scope>
</reference>
<feature type="region of interest" description="Disordered" evidence="1">
    <location>
        <begin position="84"/>
        <end position="120"/>
    </location>
</feature>
<proteinExistence type="predicted"/>